<keyword evidence="5" id="KW-0687">Ribonucleoprotein</keyword>
<evidence type="ECO:0000256" key="3">
    <source>
        <dbReference type="ARBA" id="ARBA00022980"/>
    </source>
</evidence>
<dbReference type="SUPFAM" id="SSF52833">
    <property type="entry name" value="Thioredoxin-like"/>
    <property type="match status" value="1"/>
</dbReference>
<dbReference type="AlphaFoldDB" id="A0A8J1T4G8"/>
<organism evidence="8 9">
    <name type="scientific">Owenia fusiformis</name>
    <name type="common">Polychaete worm</name>
    <dbReference type="NCBI Taxonomy" id="6347"/>
    <lineage>
        <taxon>Eukaryota</taxon>
        <taxon>Metazoa</taxon>
        <taxon>Spiralia</taxon>
        <taxon>Lophotrochozoa</taxon>
        <taxon>Annelida</taxon>
        <taxon>Polychaeta</taxon>
        <taxon>Sedentaria</taxon>
        <taxon>Canalipalpata</taxon>
        <taxon>Sabellida</taxon>
        <taxon>Oweniida</taxon>
        <taxon>Oweniidae</taxon>
        <taxon>Owenia</taxon>
    </lineage>
</organism>
<evidence type="ECO:0000256" key="2">
    <source>
        <dbReference type="ARBA" id="ARBA00008046"/>
    </source>
</evidence>
<evidence type="ECO:0000256" key="6">
    <source>
        <dbReference type="ARBA" id="ARBA00035139"/>
    </source>
</evidence>
<accession>A0A8J1T4G8</accession>
<evidence type="ECO:0000256" key="7">
    <source>
        <dbReference type="ARBA" id="ARBA00035369"/>
    </source>
</evidence>
<name>A0A8J1T4G8_OWEFU</name>
<evidence type="ECO:0000313" key="9">
    <source>
        <dbReference type="Proteomes" id="UP000749559"/>
    </source>
</evidence>
<comment type="caution">
    <text evidence="8">The sequence shown here is derived from an EMBL/GenBank/DDBJ whole genome shotgun (WGS) entry which is preliminary data.</text>
</comment>
<reference evidence="8" key="1">
    <citation type="submission" date="2022-03" db="EMBL/GenBank/DDBJ databases">
        <authorList>
            <person name="Martin C."/>
        </authorList>
    </citation>
    <scope>NUCLEOTIDE SEQUENCE</scope>
</reference>
<keyword evidence="4" id="KW-0496">Mitochondrion</keyword>
<dbReference type="Pfam" id="PF05047">
    <property type="entry name" value="L51_S25_CI-B8"/>
    <property type="match status" value="1"/>
</dbReference>
<keyword evidence="9" id="KW-1185">Reference proteome</keyword>
<evidence type="ECO:0000256" key="5">
    <source>
        <dbReference type="ARBA" id="ARBA00023274"/>
    </source>
</evidence>
<dbReference type="Gene3D" id="3.40.30.10">
    <property type="entry name" value="Glutaredoxin"/>
    <property type="match status" value="1"/>
</dbReference>
<keyword evidence="3" id="KW-0689">Ribosomal protein</keyword>
<dbReference type="GO" id="GO:0005739">
    <property type="term" value="C:mitochondrion"/>
    <property type="evidence" value="ECO:0007669"/>
    <property type="project" value="UniProtKB-SubCell"/>
</dbReference>
<dbReference type="InterPro" id="IPR036249">
    <property type="entry name" value="Thioredoxin-like_sf"/>
</dbReference>
<dbReference type="InterPro" id="IPR040049">
    <property type="entry name" value="Ribosomal_mS25/mL61"/>
</dbReference>
<dbReference type="GO" id="GO:1990904">
    <property type="term" value="C:ribonucleoprotein complex"/>
    <property type="evidence" value="ECO:0007669"/>
    <property type="project" value="UniProtKB-KW"/>
</dbReference>
<dbReference type="SMART" id="SM00916">
    <property type="entry name" value="L51_S25_CI-B8"/>
    <property type="match status" value="1"/>
</dbReference>
<dbReference type="Proteomes" id="UP000749559">
    <property type="component" value="Unassembled WGS sequence"/>
</dbReference>
<dbReference type="EMBL" id="CAIIXF020000005">
    <property type="protein sequence ID" value="CAH1785018.1"/>
    <property type="molecule type" value="Genomic_DNA"/>
</dbReference>
<comment type="subcellular location">
    <subcellularLocation>
        <location evidence="1">Mitochondrion</location>
    </subcellularLocation>
</comment>
<dbReference type="OrthoDB" id="5919182at2759"/>
<comment type="similarity">
    <text evidence="2">Belongs to the mitochondrion-specific ribosomal protein mS25 family.</text>
</comment>
<dbReference type="PANTHER" id="PTHR13274">
    <property type="entry name" value="MITOCHONDRIAL RIBOSOMAL PROTEIN S25"/>
    <property type="match status" value="1"/>
</dbReference>
<evidence type="ECO:0000256" key="1">
    <source>
        <dbReference type="ARBA" id="ARBA00004173"/>
    </source>
</evidence>
<dbReference type="InterPro" id="IPR007741">
    <property type="entry name" value="Ribosomal_mL43/mS25/NADH_DH"/>
</dbReference>
<gene>
    <name evidence="8" type="ORF">OFUS_LOCUS11131</name>
</gene>
<dbReference type="GO" id="GO:0003735">
    <property type="term" value="F:structural constituent of ribosome"/>
    <property type="evidence" value="ECO:0007669"/>
    <property type="project" value="InterPro"/>
</dbReference>
<proteinExistence type="inferred from homology"/>
<sequence>MPFKKGAAAIRRTIGYLDKGRILLKDNVKIVTVNYNVRDEKSQGTKEFLFWHFPQIQYKNPGVQMVMMKNLTPSPFIKCYFDDGESVLIDTWGKDRFQIYEHLNQVVGKSRATLEAEAVAKQKKQNEANFGSSYSRQCICEIPGQVPCSAYSVQAKEEFSKLFPKGKTSVLV</sequence>
<dbReference type="PANTHER" id="PTHR13274:SF2">
    <property type="entry name" value="SMALL RIBOSOMAL SUBUNIT PROTEIN MS25"/>
    <property type="match status" value="1"/>
</dbReference>
<evidence type="ECO:0000256" key="4">
    <source>
        <dbReference type="ARBA" id="ARBA00023128"/>
    </source>
</evidence>
<protein>
    <recommendedName>
        <fullName evidence="6">Small ribosomal subunit protein mS25</fullName>
    </recommendedName>
    <alternativeName>
        <fullName evidence="7">28S ribosomal protein S25, mitochondrial</fullName>
    </alternativeName>
</protein>
<dbReference type="GO" id="GO:0005840">
    <property type="term" value="C:ribosome"/>
    <property type="evidence" value="ECO:0007669"/>
    <property type="project" value="UniProtKB-KW"/>
</dbReference>
<evidence type="ECO:0000313" key="8">
    <source>
        <dbReference type="EMBL" id="CAH1785018.1"/>
    </source>
</evidence>